<proteinExistence type="predicted"/>
<evidence type="ECO:0000313" key="3">
    <source>
        <dbReference type="Proteomes" id="UP000636661"/>
    </source>
</evidence>
<protein>
    <submittedName>
        <fullName evidence="2">Uncharacterized protein</fullName>
    </submittedName>
</protein>
<dbReference type="Proteomes" id="UP000636661">
    <property type="component" value="Unassembled WGS sequence"/>
</dbReference>
<evidence type="ECO:0000313" key="2">
    <source>
        <dbReference type="EMBL" id="GGU54710.1"/>
    </source>
</evidence>
<dbReference type="Pfam" id="PF19746">
    <property type="entry name" value="DUF6233"/>
    <property type="match status" value="1"/>
</dbReference>
<reference evidence="2" key="1">
    <citation type="journal article" date="2014" name="Int. J. Syst. Evol. Microbiol.">
        <title>Complete genome sequence of Corynebacterium casei LMG S-19264T (=DSM 44701T), isolated from a smear-ripened cheese.</title>
        <authorList>
            <consortium name="US DOE Joint Genome Institute (JGI-PGF)"/>
            <person name="Walter F."/>
            <person name="Albersmeier A."/>
            <person name="Kalinowski J."/>
            <person name="Ruckert C."/>
        </authorList>
    </citation>
    <scope>NUCLEOTIDE SEQUENCE</scope>
    <source>
        <strain evidence="2">JCM 4391</strain>
    </source>
</reference>
<dbReference type="InterPro" id="IPR046200">
    <property type="entry name" value="DUF6233"/>
</dbReference>
<name>A0A918I1G8_9ACTN</name>
<dbReference type="EMBL" id="BMTP01000014">
    <property type="protein sequence ID" value="GGU54710.1"/>
    <property type="molecule type" value="Genomic_DNA"/>
</dbReference>
<gene>
    <name evidence="2" type="ORF">GCM10010274_49520</name>
</gene>
<comment type="caution">
    <text evidence="2">The sequence shown here is derived from an EMBL/GenBank/DDBJ whole genome shotgun (WGS) entry which is preliminary data.</text>
</comment>
<sequence length="134" mass="14572">MVAPGYEQALTTAGRSGTRLERMSDLPPPLPPDEPRLAALETWLQVQLLYVREARAALQRQAAIQARTAPPPPPPYRIQRGLTAERTPVKVHLGDCALAKKGIGCDEHDARRAIVEGVEACAVCRPDSELGMLD</sequence>
<accession>A0A918I1G8</accession>
<organism evidence="2 3">
    <name type="scientific">Streptomyces lavendofoliae</name>
    <dbReference type="NCBI Taxonomy" id="67314"/>
    <lineage>
        <taxon>Bacteria</taxon>
        <taxon>Bacillati</taxon>
        <taxon>Actinomycetota</taxon>
        <taxon>Actinomycetes</taxon>
        <taxon>Kitasatosporales</taxon>
        <taxon>Streptomycetaceae</taxon>
        <taxon>Streptomyces</taxon>
    </lineage>
</organism>
<evidence type="ECO:0000256" key="1">
    <source>
        <dbReference type="SAM" id="MobiDB-lite"/>
    </source>
</evidence>
<feature type="region of interest" description="Disordered" evidence="1">
    <location>
        <begin position="1"/>
        <end position="33"/>
    </location>
</feature>
<dbReference type="AlphaFoldDB" id="A0A918I1G8"/>
<keyword evidence="3" id="KW-1185">Reference proteome</keyword>
<reference evidence="2" key="2">
    <citation type="submission" date="2020-09" db="EMBL/GenBank/DDBJ databases">
        <authorList>
            <person name="Sun Q."/>
            <person name="Ohkuma M."/>
        </authorList>
    </citation>
    <scope>NUCLEOTIDE SEQUENCE</scope>
    <source>
        <strain evidence="2">JCM 4391</strain>
    </source>
</reference>